<evidence type="ECO:0000256" key="1">
    <source>
        <dbReference type="ARBA" id="ARBA00004496"/>
    </source>
</evidence>
<keyword evidence="9 11" id="KW-0030">Aminoacyl-tRNA synthetase</keyword>
<evidence type="ECO:0000256" key="11">
    <source>
        <dbReference type="HAMAP-Rule" id="MF_00255"/>
    </source>
</evidence>
<dbReference type="Pfam" id="PF02092">
    <property type="entry name" value="tRNA_synt_2f"/>
    <property type="match status" value="1"/>
</dbReference>
<evidence type="ECO:0000256" key="5">
    <source>
        <dbReference type="ARBA" id="ARBA00022598"/>
    </source>
</evidence>
<dbReference type="GO" id="GO:0005524">
    <property type="term" value="F:ATP binding"/>
    <property type="evidence" value="ECO:0007669"/>
    <property type="project" value="UniProtKB-UniRule"/>
</dbReference>
<keyword evidence="4 11" id="KW-0963">Cytoplasm</keyword>
<evidence type="ECO:0000256" key="2">
    <source>
        <dbReference type="ARBA" id="ARBA00008226"/>
    </source>
</evidence>
<evidence type="ECO:0000256" key="9">
    <source>
        <dbReference type="ARBA" id="ARBA00023146"/>
    </source>
</evidence>
<protein>
    <recommendedName>
        <fullName evidence="11">Glycine--tRNA ligase beta subunit</fullName>
        <ecNumber evidence="11">6.1.1.14</ecNumber>
    </recommendedName>
    <alternativeName>
        <fullName evidence="11">Glycyl-tRNA synthetase beta subunit</fullName>
        <shortName evidence="11">GlyRS</shortName>
    </alternativeName>
</protein>
<name>A0A450XFR4_9GAMM</name>
<feature type="region of interest" description="Disordered" evidence="12">
    <location>
        <begin position="66"/>
        <end position="86"/>
    </location>
</feature>
<dbReference type="GO" id="GO:0005829">
    <property type="term" value="C:cytosol"/>
    <property type="evidence" value="ECO:0007669"/>
    <property type="project" value="TreeGrafter"/>
</dbReference>
<dbReference type="Gene3D" id="1.10.730.10">
    <property type="entry name" value="Isoleucyl-tRNA Synthetase, Domain 1"/>
    <property type="match status" value="1"/>
</dbReference>
<dbReference type="GO" id="GO:0004820">
    <property type="term" value="F:glycine-tRNA ligase activity"/>
    <property type="evidence" value="ECO:0007669"/>
    <property type="project" value="UniProtKB-UniRule"/>
</dbReference>
<dbReference type="EMBL" id="CAADFP010000059">
    <property type="protein sequence ID" value="VFK28142.1"/>
    <property type="molecule type" value="Genomic_DNA"/>
</dbReference>
<feature type="domain" description="DALR anticodon binding" evidence="13">
    <location>
        <begin position="611"/>
        <end position="726"/>
    </location>
</feature>
<keyword evidence="5 11" id="KW-0436">Ligase</keyword>
<dbReference type="AlphaFoldDB" id="A0A450XFR4"/>
<comment type="catalytic activity">
    <reaction evidence="10 11">
        <text>tRNA(Gly) + glycine + ATP = glycyl-tRNA(Gly) + AMP + diphosphate</text>
        <dbReference type="Rhea" id="RHEA:16013"/>
        <dbReference type="Rhea" id="RHEA-COMP:9664"/>
        <dbReference type="Rhea" id="RHEA-COMP:9683"/>
        <dbReference type="ChEBI" id="CHEBI:30616"/>
        <dbReference type="ChEBI" id="CHEBI:33019"/>
        <dbReference type="ChEBI" id="CHEBI:57305"/>
        <dbReference type="ChEBI" id="CHEBI:78442"/>
        <dbReference type="ChEBI" id="CHEBI:78522"/>
        <dbReference type="ChEBI" id="CHEBI:456215"/>
        <dbReference type="EC" id="6.1.1.14"/>
    </reaction>
</comment>
<evidence type="ECO:0000256" key="8">
    <source>
        <dbReference type="ARBA" id="ARBA00022917"/>
    </source>
</evidence>
<dbReference type="SUPFAM" id="SSF109604">
    <property type="entry name" value="HD-domain/PDEase-like"/>
    <property type="match status" value="1"/>
</dbReference>
<dbReference type="GO" id="GO:0004814">
    <property type="term" value="F:arginine-tRNA ligase activity"/>
    <property type="evidence" value="ECO:0007669"/>
    <property type="project" value="InterPro"/>
</dbReference>
<evidence type="ECO:0000256" key="4">
    <source>
        <dbReference type="ARBA" id="ARBA00022490"/>
    </source>
</evidence>
<dbReference type="PROSITE" id="PS50861">
    <property type="entry name" value="AA_TRNA_LIGASE_II_GLYAB"/>
    <property type="match status" value="1"/>
</dbReference>
<dbReference type="PANTHER" id="PTHR30075:SF2">
    <property type="entry name" value="GLYCINE--TRNA LIGASE, CHLOROPLASTIC_MITOCHONDRIAL 2"/>
    <property type="match status" value="1"/>
</dbReference>
<dbReference type="HAMAP" id="MF_00255">
    <property type="entry name" value="Gly_tRNA_synth_beta"/>
    <property type="match status" value="1"/>
</dbReference>
<gene>
    <name evidence="11" type="primary">glyS</name>
    <name evidence="14" type="ORF">BECKLPF1236A_GA0070988_100657</name>
    <name evidence="15" type="ORF">BECKLPF1236C_GA0070990_100597</name>
</gene>
<keyword evidence="7 11" id="KW-0067">ATP-binding</keyword>
<keyword evidence="8 11" id="KW-0648">Protein biosynthesis</keyword>
<dbReference type="PRINTS" id="PR01045">
    <property type="entry name" value="TRNASYNTHGB"/>
</dbReference>
<evidence type="ECO:0000313" key="14">
    <source>
        <dbReference type="EMBL" id="VFK12090.1"/>
    </source>
</evidence>
<dbReference type="GO" id="GO:0006420">
    <property type="term" value="P:arginyl-tRNA aminoacylation"/>
    <property type="evidence" value="ECO:0007669"/>
    <property type="project" value="InterPro"/>
</dbReference>
<organism evidence="15">
    <name type="scientific">Candidatus Kentrum sp. LPFa</name>
    <dbReference type="NCBI Taxonomy" id="2126335"/>
    <lineage>
        <taxon>Bacteria</taxon>
        <taxon>Pseudomonadati</taxon>
        <taxon>Pseudomonadota</taxon>
        <taxon>Gammaproteobacteria</taxon>
        <taxon>Candidatus Kentrum</taxon>
    </lineage>
</organism>
<dbReference type="InterPro" id="IPR008909">
    <property type="entry name" value="DALR_anticod-bd"/>
</dbReference>
<dbReference type="SMART" id="SM00836">
    <property type="entry name" value="DALR_1"/>
    <property type="match status" value="1"/>
</dbReference>
<evidence type="ECO:0000313" key="15">
    <source>
        <dbReference type="EMBL" id="VFK28142.1"/>
    </source>
</evidence>
<evidence type="ECO:0000256" key="3">
    <source>
        <dbReference type="ARBA" id="ARBA00011209"/>
    </source>
</evidence>
<proteinExistence type="inferred from homology"/>
<dbReference type="InterPro" id="IPR006194">
    <property type="entry name" value="Gly-tRNA-synth_heterodimer"/>
</dbReference>
<evidence type="ECO:0000259" key="13">
    <source>
        <dbReference type="SMART" id="SM00836"/>
    </source>
</evidence>
<dbReference type="NCBIfam" id="TIGR00211">
    <property type="entry name" value="glyS"/>
    <property type="match status" value="1"/>
</dbReference>
<evidence type="ECO:0000256" key="10">
    <source>
        <dbReference type="ARBA" id="ARBA00047937"/>
    </source>
</evidence>
<evidence type="ECO:0000256" key="6">
    <source>
        <dbReference type="ARBA" id="ARBA00022741"/>
    </source>
</evidence>
<evidence type="ECO:0000256" key="7">
    <source>
        <dbReference type="ARBA" id="ARBA00022840"/>
    </source>
</evidence>
<sequence>MTAPHATLLVEIGAEELPPLALRRLSEAFGAQIGANLDNARLEYGEISCFATPRRLAVSVAQVQTRQAEEERTRRGPSLRAAFDGDGNPTKAALSFARSCGVDVQDLERLATEEGSWLVFRKIEKGRPTVSLLPGMVSDALSRLPIPKRMRWSDKDVEFVRPVHWVVLLLGGEVVEAEIMGVTSGCATRGHRFHHPEPLVIENPDNYARLLRQKGSVIVDFHDRRELIRHQVEAAAREIRAPGSDGAKSPAQAVITDALLEEVTALVEWPAPIVGSFDPKFLELPAKVLTGTMTGHQKYFPVVDHQGNPMPNFITVSNIQSSNPEVVRRGNERVIHPRLADAAFFFEADLRRPLAERLTELESVVFQKKLGSLFDKSQRVSRLAEWIANTLKELPLENPASEAPSPEEVTLARRAGLLCKCDLLTQMVGELPELQGYMGRVYGEKTGEEKATAIALEEVYRPRFAGDRIPATRIGRIVAIADKLDTLVGIFGIGQIPKGDRDPFALRRAALGVLRILMEGQLNLSLPSLIGAAAEGYGQLFDAREAAPKALDFIIERLRGYFAEQGFESDIFAAVVARAPERPLDFARRMHAVAAFRKLPEAESLASSNKRIRNILKQAAPEGDHAPDSSPFGKVDDALDDALLQEDAERRLAVHVAELTPHVTELLAKRDYAAAMTRLAVLKGSVDAFFDTVLVMAEDEKIKKNRLALLQSIHVLFSEIADISRLHRK</sequence>
<dbReference type="EC" id="6.1.1.14" evidence="11"/>
<keyword evidence="6 11" id="KW-0547">Nucleotide-binding</keyword>
<dbReference type="EMBL" id="CAADFM010000065">
    <property type="protein sequence ID" value="VFK12090.1"/>
    <property type="molecule type" value="Genomic_DNA"/>
</dbReference>
<evidence type="ECO:0000256" key="12">
    <source>
        <dbReference type="SAM" id="MobiDB-lite"/>
    </source>
</evidence>
<dbReference type="Pfam" id="PF05746">
    <property type="entry name" value="DALR_1"/>
    <property type="match status" value="1"/>
</dbReference>
<comment type="subcellular location">
    <subcellularLocation>
        <location evidence="1 11">Cytoplasm</location>
    </subcellularLocation>
</comment>
<dbReference type="GO" id="GO:0006426">
    <property type="term" value="P:glycyl-tRNA aminoacylation"/>
    <property type="evidence" value="ECO:0007669"/>
    <property type="project" value="UniProtKB-UniRule"/>
</dbReference>
<reference evidence="15" key="1">
    <citation type="submission" date="2019-02" db="EMBL/GenBank/DDBJ databases">
        <authorList>
            <person name="Gruber-Vodicka R. H."/>
            <person name="Seah K. B. B."/>
        </authorList>
    </citation>
    <scope>NUCLEOTIDE SEQUENCE</scope>
    <source>
        <strain evidence="14">BECK_S312</strain>
        <strain evidence="15">BECK_S426</strain>
    </source>
</reference>
<comment type="subunit">
    <text evidence="3 11">Tetramer of two alpha and two beta subunits.</text>
</comment>
<dbReference type="InterPro" id="IPR015944">
    <property type="entry name" value="Gly-tRNA-synth_bsu"/>
</dbReference>
<comment type="similarity">
    <text evidence="2 11">Belongs to the class-II aminoacyl-tRNA synthetase family.</text>
</comment>
<dbReference type="PANTHER" id="PTHR30075">
    <property type="entry name" value="GLYCYL-TRNA SYNTHETASE"/>
    <property type="match status" value="1"/>
</dbReference>
<accession>A0A450XFR4</accession>